<dbReference type="PANTHER" id="PTHR24305">
    <property type="entry name" value="CYTOCHROME P450"/>
    <property type="match status" value="1"/>
</dbReference>
<dbReference type="PROSITE" id="PS00086">
    <property type="entry name" value="CYTOCHROME_P450"/>
    <property type="match status" value="1"/>
</dbReference>
<dbReference type="InterPro" id="IPR002403">
    <property type="entry name" value="Cyt_P450_E_grp-IV"/>
</dbReference>
<dbReference type="CDD" id="cd11062">
    <property type="entry name" value="CYP58-like"/>
    <property type="match status" value="1"/>
</dbReference>
<keyword evidence="6 8" id="KW-0408">Iron</keyword>
<protein>
    <submittedName>
        <fullName evidence="10">Trichodiene oxygenase</fullName>
    </submittedName>
</protein>
<keyword evidence="4 8" id="KW-0479">Metal-binding</keyword>
<dbReference type="InterPro" id="IPR017972">
    <property type="entry name" value="Cyt_P450_CS"/>
</dbReference>
<dbReference type="PANTHER" id="PTHR24305:SF157">
    <property type="entry name" value="N-ACETYLTRYPTOPHAN 6-HYDROXYLASE IVOC-RELATED"/>
    <property type="match status" value="1"/>
</dbReference>
<evidence type="ECO:0000256" key="7">
    <source>
        <dbReference type="ARBA" id="ARBA00023033"/>
    </source>
</evidence>
<dbReference type="SUPFAM" id="SSF48264">
    <property type="entry name" value="Cytochrome P450"/>
    <property type="match status" value="1"/>
</dbReference>
<keyword evidence="7 8" id="KW-0503">Monooxygenase</keyword>
<evidence type="ECO:0000256" key="5">
    <source>
        <dbReference type="ARBA" id="ARBA00023002"/>
    </source>
</evidence>
<keyword evidence="11" id="KW-1185">Reference proteome</keyword>
<keyword evidence="9" id="KW-1133">Transmembrane helix</keyword>
<dbReference type="InterPro" id="IPR001128">
    <property type="entry name" value="Cyt_P450"/>
</dbReference>
<evidence type="ECO:0000256" key="9">
    <source>
        <dbReference type="SAM" id="Phobius"/>
    </source>
</evidence>
<dbReference type="Pfam" id="PF00067">
    <property type="entry name" value="p450"/>
    <property type="match status" value="1"/>
</dbReference>
<evidence type="ECO:0000313" key="10">
    <source>
        <dbReference type="EMBL" id="KAK8863090.1"/>
    </source>
</evidence>
<proteinExistence type="inferred from homology"/>
<dbReference type="InterPro" id="IPR036396">
    <property type="entry name" value="Cyt_P450_sf"/>
</dbReference>
<evidence type="ECO:0000256" key="2">
    <source>
        <dbReference type="ARBA" id="ARBA00010617"/>
    </source>
</evidence>
<dbReference type="InterPro" id="IPR050121">
    <property type="entry name" value="Cytochrome_P450_monoxygenase"/>
</dbReference>
<evidence type="ECO:0000256" key="4">
    <source>
        <dbReference type="ARBA" id="ARBA00022723"/>
    </source>
</evidence>
<keyword evidence="5 8" id="KW-0560">Oxidoreductase</keyword>
<reference evidence="10 11" key="1">
    <citation type="journal article" date="2024" name="IMA Fungus">
        <title>Apiospora arundinis, a panoply of carbohydrate-active enzymes and secondary metabolites.</title>
        <authorList>
            <person name="Sorensen T."/>
            <person name="Petersen C."/>
            <person name="Muurmann A.T."/>
            <person name="Christiansen J.V."/>
            <person name="Brundto M.L."/>
            <person name="Overgaard C.K."/>
            <person name="Boysen A.T."/>
            <person name="Wollenberg R.D."/>
            <person name="Larsen T.O."/>
            <person name="Sorensen J.L."/>
            <person name="Nielsen K.L."/>
            <person name="Sondergaard T.E."/>
        </authorList>
    </citation>
    <scope>NUCLEOTIDE SEQUENCE [LARGE SCALE GENOMIC DNA]</scope>
    <source>
        <strain evidence="10 11">AAU 773</strain>
    </source>
</reference>
<dbReference type="EMBL" id="JAPCWZ010000005">
    <property type="protein sequence ID" value="KAK8863090.1"/>
    <property type="molecule type" value="Genomic_DNA"/>
</dbReference>
<evidence type="ECO:0000313" key="11">
    <source>
        <dbReference type="Proteomes" id="UP001390339"/>
    </source>
</evidence>
<dbReference type="Proteomes" id="UP001390339">
    <property type="component" value="Unassembled WGS sequence"/>
</dbReference>
<dbReference type="PRINTS" id="PR00385">
    <property type="entry name" value="P450"/>
</dbReference>
<organism evidence="10 11">
    <name type="scientific">Apiospora arundinis</name>
    <dbReference type="NCBI Taxonomy" id="335852"/>
    <lineage>
        <taxon>Eukaryota</taxon>
        <taxon>Fungi</taxon>
        <taxon>Dikarya</taxon>
        <taxon>Ascomycota</taxon>
        <taxon>Pezizomycotina</taxon>
        <taxon>Sordariomycetes</taxon>
        <taxon>Xylariomycetidae</taxon>
        <taxon>Amphisphaeriales</taxon>
        <taxon>Apiosporaceae</taxon>
        <taxon>Apiospora</taxon>
    </lineage>
</organism>
<dbReference type="Gene3D" id="1.10.630.10">
    <property type="entry name" value="Cytochrome P450"/>
    <property type="match status" value="1"/>
</dbReference>
<comment type="cofactor">
    <cofactor evidence="1">
        <name>heme</name>
        <dbReference type="ChEBI" id="CHEBI:30413"/>
    </cofactor>
</comment>
<feature type="transmembrane region" description="Helical" evidence="9">
    <location>
        <begin position="12"/>
        <end position="35"/>
    </location>
</feature>
<evidence type="ECO:0000256" key="6">
    <source>
        <dbReference type="ARBA" id="ARBA00023004"/>
    </source>
</evidence>
<evidence type="ECO:0000256" key="3">
    <source>
        <dbReference type="ARBA" id="ARBA00022617"/>
    </source>
</evidence>
<accession>A0ABR2IIR8</accession>
<comment type="similarity">
    <text evidence="2 8">Belongs to the cytochrome P450 family.</text>
</comment>
<name>A0ABR2IIR8_9PEZI</name>
<dbReference type="PRINTS" id="PR00465">
    <property type="entry name" value="EP450IV"/>
</dbReference>
<comment type="caution">
    <text evidence="10">The sequence shown here is derived from an EMBL/GenBank/DDBJ whole genome shotgun (WGS) entry which is preliminary data.</text>
</comment>
<sequence length="518" mass="59053">MDVISKLRWELLSWPSIATIAVIYFSTLSIYRLFFHPLARFPGPKLAAITRYYEAYYDLIRNGQYTFKIAELHKEYGPIIRISPYELHVIDPTFYEKLYRQDGRWDKYAWAVDAFTADGSTINTVPHDLHRARRQPLNHFFSKSRIAAHQNIIDRNVLIFRQRISEFVVAGKVVDFGAAISALTRDITCELLVNKTYAHLKSEDFHVHVTNMLQTGGFIWRVTKHIRWFGPAMHAIPPNIIKKVADDGMKAFFSYIQESEKDTRELLRAATSASSPDTKDDSSRTIVDEIIHSKLPPAEKRFERVMNDVTTATGAAFETTAGVLRLTVYHVFSDQDILRRLRAELVTTSTSSPSSSPRSIKALEQLPYLTSVIMEGMRLSPAIGSRSARIAPDRDLFYGEGQMRIPAGTPVGMTTILMHTDETLYPEPLSFNPDRWMDVGARKRLEKTYAPFSRGTRMCLGMHLAWAEMYIILSQVVQCFDLKFEGVDATNFEMESDQFIIGTKGNAELNALVTLRQE</sequence>
<evidence type="ECO:0000256" key="8">
    <source>
        <dbReference type="RuleBase" id="RU000461"/>
    </source>
</evidence>
<keyword evidence="9" id="KW-0472">Membrane</keyword>
<keyword evidence="9" id="KW-0812">Transmembrane</keyword>
<gene>
    <name evidence="10" type="ORF">PGQ11_009325</name>
</gene>
<keyword evidence="3 8" id="KW-0349">Heme</keyword>
<evidence type="ECO:0000256" key="1">
    <source>
        <dbReference type="ARBA" id="ARBA00001971"/>
    </source>
</evidence>